<evidence type="ECO:0000256" key="1">
    <source>
        <dbReference type="SAM" id="Phobius"/>
    </source>
</evidence>
<protein>
    <submittedName>
        <fullName evidence="2">Uncharacterized protein</fullName>
    </submittedName>
</protein>
<feature type="transmembrane region" description="Helical" evidence="1">
    <location>
        <begin position="119"/>
        <end position="137"/>
    </location>
</feature>
<proteinExistence type="predicted"/>
<keyword evidence="1" id="KW-0472">Membrane</keyword>
<name>A0A4R5KEJ7_9BACL</name>
<feature type="transmembrane region" description="Helical" evidence="1">
    <location>
        <begin position="89"/>
        <end position="107"/>
    </location>
</feature>
<evidence type="ECO:0000313" key="3">
    <source>
        <dbReference type="Proteomes" id="UP000295636"/>
    </source>
</evidence>
<gene>
    <name evidence="2" type="ORF">E1757_25900</name>
</gene>
<dbReference type="InterPro" id="IPR048147">
    <property type="entry name" value="CBO0543-like"/>
</dbReference>
<dbReference type="AlphaFoldDB" id="A0A4R5KEJ7"/>
<dbReference type="Proteomes" id="UP000295636">
    <property type="component" value="Unassembled WGS sequence"/>
</dbReference>
<reference evidence="2 3" key="1">
    <citation type="submission" date="2019-03" db="EMBL/GenBank/DDBJ databases">
        <title>This is whole genome sequence of Paenibacillus sp MS74 strain.</title>
        <authorList>
            <person name="Trinh H.N."/>
        </authorList>
    </citation>
    <scope>NUCLEOTIDE SEQUENCE [LARGE SCALE GENOMIC DNA]</scope>
    <source>
        <strain evidence="2 3">MS74</strain>
    </source>
</reference>
<accession>A0A4R5KEJ7</accession>
<sequence length="173" mass="20694">MHIAMAVISLLSVWCLGDWRHWKLYHPAMLFMAVGNLLYQFFTTNYFLWRFKPDFYLNHTTTELIYTFITFPATALLFISRFPGKRRRQYIHITVWIAIYAIMEYVYMLADRIEYRHGWSLGWSVMFDCVMFPMLIFHHKHPLAAYGTSVIICVTLLWLFQVPVHVPTEQRTG</sequence>
<keyword evidence="1" id="KW-1133">Transmembrane helix</keyword>
<organism evidence="2 3">
    <name type="scientific">Paenibacillus piri</name>
    <dbReference type="NCBI Taxonomy" id="2547395"/>
    <lineage>
        <taxon>Bacteria</taxon>
        <taxon>Bacillati</taxon>
        <taxon>Bacillota</taxon>
        <taxon>Bacilli</taxon>
        <taxon>Bacillales</taxon>
        <taxon>Paenibacillaceae</taxon>
        <taxon>Paenibacillus</taxon>
    </lineage>
</organism>
<dbReference type="NCBIfam" id="NF041644">
    <property type="entry name" value="CBO0543_fam"/>
    <property type="match status" value="1"/>
</dbReference>
<evidence type="ECO:0000313" key="2">
    <source>
        <dbReference type="EMBL" id="TDF93819.1"/>
    </source>
</evidence>
<comment type="caution">
    <text evidence="2">The sequence shown here is derived from an EMBL/GenBank/DDBJ whole genome shotgun (WGS) entry which is preliminary data.</text>
</comment>
<keyword evidence="3" id="KW-1185">Reference proteome</keyword>
<feature type="transmembrane region" description="Helical" evidence="1">
    <location>
        <begin position="25"/>
        <end position="43"/>
    </location>
</feature>
<dbReference type="OrthoDB" id="2628935at2"/>
<keyword evidence="1" id="KW-0812">Transmembrane</keyword>
<feature type="transmembrane region" description="Helical" evidence="1">
    <location>
        <begin position="143"/>
        <end position="160"/>
    </location>
</feature>
<dbReference type="EMBL" id="SMRT01000015">
    <property type="protein sequence ID" value="TDF93819.1"/>
    <property type="molecule type" value="Genomic_DNA"/>
</dbReference>
<feature type="transmembrane region" description="Helical" evidence="1">
    <location>
        <begin position="64"/>
        <end position="83"/>
    </location>
</feature>